<accession>A0ACB8SJ32</accession>
<dbReference type="Proteomes" id="UP000814140">
    <property type="component" value="Unassembled WGS sequence"/>
</dbReference>
<reference evidence="1" key="2">
    <citation type="journal article" date="2022" name="New Phytol.">
        <title>Evolutionary transition to the ectomycorrhizal habit in the genomes of a hyperdiverse lineage of mushroom-forming fungi.</title>
        <authorList>
            <person name="Looney B."/>
            <person name="Miyauchi S."/>
            <person name="Morin E."/>
            <person name="Drula E."/>
            <person name="Courty P.E."/>
            <person name="Kohler A."/>
            <person name="Kuo A."/>
            <person name="LaButti K."/>
            <person name="Pangilinan J."/>
            <person name="Lipzen A."/>
            <person name="Riley R."/>
            <person name="Andreopoulos W."/>
            <person name="He G."/>
            <person name="Johnson J."/>
            <person name="Nolan M."/>
            <person name="Tritt A."/>
            <person name="Barry K.W."/>
            <person name="Grigoriev I.V."/>
            <person name="Nagy L.G."/>
            <person name="Hibbett D."/>
            <person name="Henrissat B."/>
            <person name="Matheny P.B."/>
            <person name="Labbe J."/>
            <person name="Martin F.M."/>
        </authorList>
    </citation>
    <scope>NUCLEOTIDE SEQUENCE</scope>
    <source>
        <strain evidence="1">HHB10654</strain>
    </source>
</reference>
<dbReference type="EMBL" id="MU277262">
    <property type="protein sequence ID" value="KAI0056539.1"/>
    <property type="molecule type" value="Genomic_DNA"/>
</dbReference>
<sequence>MSDAVEFLESNSICFEWTVRGLKSIFDSSKGEAKSKVTKSVKFGGGRWQASCVLFYANSGTGSTADSSGYISLFLSCEPTQEEKEGALNGRWVREGLFRFTFELHNLSKKEIFNVKEAQNHSFSYKTANWGWAQFSRRDAVYYSRNVVKAQDAFVITCTISSTPTPPQPPPAIPRMSVPKDLLDSVGALLDDPMYSDVEFVLPRRGRSLRNARTIYAAKKLLSRADYFDSMFSAGFAEASSDKFTISVGREGSPDNNDGASEFTALGAQFEDSDEEEEGEEEEPDDTGDGDPPNFDFEREDTHLGTTNPVPPPGSPSRDMLEPSLPTMEISEEQDDGESRNVRPKLSHPSSPRNSPAPAVVATRFNSRGRDDVPGPQKQRVVVKDVAYATYRAVLYYLYTDAIWFAPLSSSFLSAPPPPPIAANTVIQTPNESQVNLGATMRTAQSQGEAFAAVPIGTRREWIHEWARNNAGRPMPCSAKAVYRLADKLDLSELKERAFQHITKSLTVENVPYEVFSTFSATFEVVRKVEVKFFLDHWADIRGSDAMRNVWHQIRLGRHPGFEEVWPVIATHLEFKPQSGGAAGSDRDSEANKPI</sequence>
<protein>
    <submittedName>
        <fullName evidence="1">Uncharacterized protein</fullName>
    </submittedName>
</protein>
<reference evidence="1" key="1">
    <citation type="submission" date="2021-03" db="EMBL/GenBank/DDBJ databases">
        <authorList>
            <consortium name="DOE Joint Genome Institute"/>
            <person name="Ahrendt S."/>
            <person name="Looney B.P."/>
            <person name="Miyauchi S."/>
            <person name="Morin E."/>
            <person name="Drula E."/>
            <person name="Courty P.E."/>
            <person name="Chicoki N."/>
            <person name="Fauchery L."/>
            <person name="Kohler A."/>
            <person name="Kuo A."/>
            <person name="Labutti K."/>
            <person name="Pangilinan J."/>
            <person name="Lipzen A."/>
            <person name="Riley R."/>
            <person name="Andreopoulos W."/>
            <person name="He G."/>
            <person name="Johnson J."/>
            <person name="Barry K.W."/>
            <person name="Grigoriev I.V."/>
            <person name="Nagy L."/>
            <person name="Hibbett D."/>
            <person name="Henrissat B."/>
            <person name="Matheny P.B."/>
            <person name="Labbe J."/>
            <person name="Martin F."/>
        </authorList>
    </citation>
    <scope>NUCLEOTIDE SEQUENCE</scope>
    <source>
        <strain evidence="1">HHB10654</strain>
    </source>
</reference>
<organism evidence="1 2">
    <name type="scientific">Artomyces pyxidatus</name>
    <dbReference type="NCBI Taxonomy" id="48021"/>
    <lineage>
        <taxon>Eukaryota</taxon>
        <taxon>Fungi</taxon>
        <taxon>Dikarya</taxon>
        <taxon>Basidiomycota</taxon>
        <taxon>Agaricomycotina</taxon>
        <taxon>Agaricomycetes</taxon>
        <taxon>Russulales</taxon>
        <taxon>Auriscalpiaceae</taxon>
        <taxon>Artomyces</taxon>
    </lineage>
</organism>
<proteinExistence type="predicted"/>
<gene>
    <name evidence="1" type="ORF">BV25DRAFT_1864558</name>
</gene>
<evidence type="ECO:0000313" key="2">
    <source>
        <dbReference type="Proteomes" id="UP000814140"/>
    </source>
</evidence>
<name>A0ACB8SJ32_9AGAM</name>
<comment type="caution">
    <text evidence="1">The sequence shown here is derived from an EMBL/GenBank/DDBJ whole genome shotgun (WGS) entry which is preliminary data.</text>
</comment>
<keyword evidence="2" id="KW-1185">Reference proteome</keyword>
<evidence type="ECO:0000313" key="1">
    <source>
        <dbReference type="EMBL" id="KAI0056539.1"/>
    </source>
</evidence>